<dbReference type="InterPro" id="IPR029071">
    <property type="entry name" value="Ubiquitin-like_domsf"/>
</dbReference>
<feature type="compositionally biased region" description="Basic and acidic residues" evidence="2">
    <location>
        <begin position="57"/>
        <end position="66"/>
    </location>
</feature>
<reference evidence="4" key="1">
    <citation type="submission" date="2022-01" db="EMBL/GenBank/DDBJ databases">
        <authorList>
            <person name="King R."/>
        </authorList>
    </citation>
    <scope>NUCLEOTIDE SEQUENCE</scope>
</reference>
<feature type="coiled-coil region" evidence="1">
    <location>
        <begin position="88"/>
        <end position="115"/>
    </location>
</feature>
<gene>
    <name evidence="4" type="ORF">CHIRRI_LOCUS2146</name>
</gene>
<dbReference type="InterPro" id="IPR018997">
    <property type="entry name" value="PUB_domain"/>
</dbReference>
<dbReference type="InterPro" id="IPR036339">
    <property type="entry name" value="PUB-like_dom_sf"/>
</dbReference>
<feature type="compositionally biased region" description="Basic residues" evidence="2">
    <location>
        <begin position="7"/>
        <end position="26"/>
    </location>
</feature>
<feature type="domain" description="UBX" evidence="3">
    <location>
        <begin position="335"/>
        <end position="412"/>
    </location>
</feature>
<reference evidence="4" key="2">
    <citation type="submission" date="2022-10" db="EMBL/GenBank/DDBJ databases">
        <authorList>
            <consortium name="ENA_rothamsted_submissions"/>
            <consortium name="culmorum"/>
            <person name="King R."/>
        </authorList>
    </citation>
    <scope>NUCLEOTIDE SEQUENCE</scope>
</reference>
<proteinExistence type="predicted"/>
<dbReference type="Gene3D" id="1.20.58.2190">
    <property type="match status" value="1"/>
</dbReference>
<accession>A0A9P0IN91</accession>
<feature type="compositionally biased region" description="Low complexity" evidence="2">
    <location>
        <begin position="35"/>
        <end position="44"/>
    </location>
</feature>
<name>A0A9P0IN91_9DIPT</name>
<dbReference type="CDD" id="cd16119">
    <property type="entry name" value="UBX_UBXN6"/>
    <property type="match status" value="1"/>
</dbReference>
<organism evidence="4 5">
    <name type="scientific">Chironomus riparius</name>
    <dbReference type="NCBI Taxonomy" id="315576"/>
    <lineage>
        <taxon>Eukaryota</taxon>
        <taxon>Metazoa</taxon>
        <taxon>Ecdysozoa</taxon>
        <taxon>Arthropoda</taxon>
        <taxon>Hexapoda</taxon>
        <taxon>Insecta</taxon>
        <taxon>Pterygota</taxon>
        <taxon>Neoptera</taxon>
        <taxon>Endopterygota</taxon>
        <taxon>Diptera</taxon>
        <taxon>Nematocera</taxon>
        <taxon>Chironomoidea</taxon>
        <taxon>Chironomidae</taxon>
        <taxon>Chironominae</taxon>
        <taxon>Chironomus</taxon>
    </lineage>
</organism>
<keyword evidence="5" id="KW-1185">Reference proteome</keyword>
<evidence type="ECO:0000256" key="2">
    <source>
        <dbReference type="SAM" id="MobiDB-lite"/>
    </source>
</evidence>
<evidence type="ECO:0000256" key="1">
    <source>
        <dbReference type="SAM" id="Coils"/>
    </source>
</evidence>
<dbReference type="SUPFAM" id="SSF54236">
    <property type="entry name" value="Ubiquitin-like"/>
    <property type="match status" value="1"/>
</dbReference>
<protein>
    <recommendedName>
        <fullName evidence="3">UBX domain-containing protein</fullName>
    </recommendedName>
</protein>
<evidence type="ECO:0000259" key="3">
    <source>
        <dbReference type="PROSITE" id="PS50033"/>
    </source>
</evidence>
<evidence type="ECO:0000313" key="5">
    <source>
        <dbReference type="Proteomes" id="UP001153620"/>
    </source>
</evidence>
<evidence type="ECO:0000313" key="4">
    <source>
        <dbReference type="EMBL" id="CAH1711567.1"/>
    </source>
</evidence>
<keyword evidence="1" id="KW-0175">Coiled coil</keyword>
<dbReference type="AlphaFoldDB" id="A0A9P0IN91"/>
<dbReference type="Gene3D" id="3.10.20.90">
    <property type="entry name" value="Phosphatidylinositol 3-kinase Catalytic Subunit, Chain A, domain 1"/>
    <property type="match status" value="1"/>
</dbReference>
<dbReference type="GO" id="GO:0005737">
    <property type="term" value="C:cytoplasm"/>
    <property type="evidence" value="ECO:0007669"/>
    <property type="project" value="TreeGrafter"/>
</dbReference>
<sequence length="436" mass="49764">MESAANKIKKLFSHKNVNKSFKKAGPGRKLNDDASSSSGPGPYSKGKKKPSDVYVPVKRDDLTDEAKKARDAAIERLNIKQNASGSLNFSLKAIKEQARRELEQENSKLEASICNLNITSEDSASEKYSVEGVFFRCPFVSDEILSKKEWKVKIKAFLYEQMPSDPGLTACLIIKNCNFIHLAEDCILTLKKYLNNIITNPTETKYQRIRMTNRIFCEKVSNVEGAMEFLKAAGFKEVTSDNEAYLQWTSEYPLEMLIQLCEALDLSEVIPLEIDRNVKVLLPSQAEPVILPPDFFRLSKEELLNEQKAKKSAIEDAQILKTKAMREKEQERYVNRFKYTLIRIRFPDGLYLQGTFGVHENLSNVFEFVLGSLEYENSEFSLISPDGSKFSNEDSEKSLSVLRLVPNSVLKFSYENESKQLQEYLKQDFLMLIQSL</sequence>
<dbReference type="PROSITE" id="PS50033">
    <property type="entry name" value="UBX"/>
    <property type="match status" value="1"/>
</dbReference>
<dbReference type="SUPFAM" id="SSF143503">
    <property type="entry name" value="PUG domain-like"/>
    <property type="match status" value="1"/>
</dbReference>
<dbReference type="PANTHER" id="PTHR23153:SF38">
    <property type="entry name" value="UBX DOMAIN-CONTAINING PROTEIN 6"/>
    <property type="match status" value="1"/>
</dbReference>
<dbReference type="EMBL" id="OU895877">
    <property type="protein sequence ID" value="CAH1711567.1"/>
    <property type="molecule type" value="Genomic_DNA"/>
</dbReference>
<dbReference type="SMART" id="SM00580">
    <property type="entry name" value="PUG"/>
    <property type="match status" value="1"/>
</dbReference>
<feature type="region of interest" description="Disordered" evidence="2">
    <location>
        <begin position="1"/>
        <end position="66"/>
    </location>
</feature>
<dbReference type="Pfam" id="PF00789">
    <property type="entry name" value="UBX"/>
    <property type="match status" value="1"/>
</dbReference>
<dbReference type="Pfam" id="PF09409">
    <property type="entry name" value="PUB"/>
    <property type="match status" value="1"/>
</dbReference>
<dbReference type="PANTHER" id="PTHR23153">
    <property type="entry name" value="UBX-RELATED"/>
    <property type="match status" value="1"/>
</dbReference>
<dbReference type="InterPro" id="IPR001012">
    <property type="entry name" value="UBX_dom"/>
</dbReference>
<dbReference type="Proteomes" id="UP001153620">
    <property type="component" value="Chromosome 1"/>
</dbReference>
<dbReference type="SMART" id="SM00166">
    <property type="entry name" value="UBX"/>
    <property type="match status" value="1"/>
</dbReference>